<feature type="non-terminal residue" evidence="2">
    <location>
        <position position="1"/>
    </location>
</feature>
<evidence type="ECO:0000313" key="2">
    <source>
        <dbReference type="EMBL" id="CAF4663487.1"/>
    </source>
</evidence>
<dbReference type="SUPFAM" id="SSF117281">
    <property type="entry name" value="Kelch motif"/>
    <property type="match status" value="1"/>
</dbReference>
<dbReference type="InterPro" id="IPR015915">
    <property type="entry name" value="Kelch-typ_b-propeller"/>
</dbReference>
<dbReference type="SMART" id="SM00612">
    <property type="entry name" value="Kelch"/>
    <property type="match status" value="2"/>
</dbReference>
<comment type="caution">
    <text evidence="2">The sequence shown here is derived from an EMBL/GenBank/DDBJ whole genome shotgun (WGS) entry which is preliminary data.</text>
</comment>
<dbReference type="InterPro" id="IPR006652">
    <property type="entry name" value="Kelch_1"/>
</dbReference>
<proteinExistence type="predicted"/>
<dbReference type="Proteomes" id="UP000681722">
    <property type="component" value="Unassembled WGS sequence"/>
</dbReference>
<evidence type="ECO:0000313" key="3">
    <source>
        <dbReference type="Proteomes" id="UP000681722"/>
    </source>
</evidence>
<name>A0A8S2ZV98_9BILA</name>
<dbReference type="EMBL" id="CAJOBC010147084">
    <property type="protein sequence ID" value="CAF4663487.1"/>
    <property type="molecule type" value="Genomic_DNA"/>
</dbReference>
<organism evidence="2 3">
    <name type="scientific">Didymodactylos carnosus</name>
    <dbReference type="NCBI Taxonomy" id="1234261"/>
    <lineage>
        <taxon>Eukaryota</taxon>
        <taxon>Metazoa</taxon>
        <taxon>Spiralia</taxon>
        <taxon>Gnathifera</taxon>
        <taxon>Rotifera</taxon>
        <taxon>Eurotatoria</taxon>
        <taxon>Bdelloidea</taxon>
        <taxon>Philodinida</taxon>
        <taxon>Philodinidae</taxon>
        <taxon>Didymodactylos</taxon>
    </lineage>
</organism>
<keyword evidence="1" id="KW-0880">Kelch repeat</keyword>
<dbReference type="PANTHER" id="PTHR45632">
    <property type="entry name" value="LD33804P"/>
    <property type="match status" value="1"/>
</dbReference>
<reference evidence="2" key="1">
    <citation type="submission" date="2021-02" db="EMBL/GenBank/DDBJ databases">
        <authorList>
            <person name="Nowell W R."/>
        </authorList>
    </citation>
    <scope>NUCLEOTIDE SEQUENCE</scope>
</reference>
<evidence type="ECO:0000256" key="1">
    <source>
        <dbReference type="ARBA" id="ARBA00022441"/>
    </source>
</evidence>
<dbReference type="Gene3D" id="2.120.10.80">
    <property type="entry name" value="Kelch-type beta propeller"/>
    <property type="match status" value="1"/>
</dbReference>
<sequence length="126" mass="13430">LVSAGYGWPGYLASSEIYDPSADQWNSATSMATARYYHTAILPNSGNVLVSAGYGWPGYLASCEIYDPSAEQWNSATSMAIARAFHTATLLNSGNVLVSAGYGFCSVFALAAPYFSSNSLLVFSHY</sequence>
<gene>
    <name evidence="2" type="ORF">SRO942_LOCUS50700</name>
</gene>
<accession>A0A8S2ZV98</accession>
<dbReference type="PANTHER" id="PTHR45632:SF17">
    <property type="entry name" value="KELCH-LIKE PROTEIN 31"/>
    <property type="match status" value="1"/>
</dbReference>
<dbReference type="OrthoDB" id="45365at2759"/>
<protein>
    <submittedName>
        <fullName evidence="2">Uncharacterized protein</fullName>
    </submittedName>
</protein>
<dbReference type="AlphaFoldDB" id="A0A8S2ZV98"/>
<dbReference type="Pfam" id="PF01344">
    <property type="entry name" value="Kelch_1"/>
    <property type="match status" value="1"/>
</dbReference>